<name>A0AAD5MUP7_PARTN</name>
<comment type="caution">
    <text evidence="2">The sequence shown here is derived from an EMBL/GenBank/DDBJ whole genome shotgun (WGS) entry which is preliminary data.</text>
</comment>
<gene>
    <name evidence="2" type="ORF">KIN20_010927</name>
</gene>
<accession>A0AAD5MUP7</accession>
<protein>
    <submittedName>
        <fullName evidence="2">Uncharacterized protein</fullName>
    </submittedName>
</protein>
<evidence type="ECO:0000313" key="3">
    <source>
        <dbReference type="Proteomes" id="UP001196413"/>
    </source>
</evidence>
<evidence type="ECO:0000313" key="2">
    <source>
        <dbReference type="EMBL" id="KAJ1354109.1"/>
    </source>
</evidence>
<proteinExistence type="predicted"/>
<evidence type="ECO:0000256" key="1">
    <source>
        <dbReference type="SAM" id="MobiDB-lite"/>
    </source>
</evidence>
<feature type="compositionally biased region" description="Basic and acidic residues" evidence="1">
    <location>
        <begin position="1"/>
        <end position="10"/>
    </location>
</feature>
<dbReference type="EMBL" id="JAHQIW010001966">
    <property type="protein sequence ID" value="KAJ1354109.1"/>
    <property type="molecule type" value="Genomic_DNA"/>
</dbReference>
<reference evidence="2" key="1">
    <citation type="submission" date="2021-06" db="EMBL/GenBank/DDBJ databases">
        <title>Parelaphostrongylus tenuis whole genome reference sequence.</title>
        <authorList>
            <person name="Garwood T.J."/>
            <person name="Larsen P.A."/>
            <person name="Fountain-Jones N.M."/>
            <person name="Garbe J.R."/>
            <person name="Macchietto M.G."/>
            <person name="Kania S.A."/>
            <person name="Gerhold R.W."/>
            <person name="Richards J.E."/>
            <person name="Wolf T.M."/>
        </authorList>
    </citation>
    <scope>NUCLEOTIDE SEQUENCE</scope>
    <source>
        <strain evidence="2">MNPRO001-30</strain>
        <tissue evidence="2">Meninges</tissue>
    </source>
</reference>
<organism evidence="2 3">
    <name type="scientific">Parelaphostrongylus tenuis</name>
    <name type="common">Meningeal worm</name>
    <dbReference type="NCBI Taxonomy" id="148309"/>
    <lineage>
        <taxon>Eukaryota</taxon>
        <taxon>Metazoa</taxon>
        <taxon>Ecdysozoa</taxon>
        <taxon>Nematoda</taxon>
        <taxon>Chromadorea</taxon>
        <taxon>Rhabditida</taxon>
        <taxon>Rhabditina</taxon>
        <taxon>Rhabditomorpha</taxon>
        <taxon>Strongyloidea</taxon>
        <taxon>Metastrongylidae</taxon>
        <taxon>Parelaphostrongylus</taxon>
    </lineage>
</organism>
<sequence length="79" mass="8925">MESHCPERGNKTSAMAETEELGKSFQAQERALKNLASYQIKMPSLRHPCRAALPLGKDTGEFSNDYYYNPSQQHSLFST</sequence>
<keyword evidence="3" id="KW-1185">Reference proteome</keyword>
<dbReference type="Proteomes" id="UP001196413">
    <property type="component" value="Unassembled WGS sequence"/>
</dbReference>
<dbReference type="AlphaFoldDB" id="A0AAD5MUP7"/>
<feature type="region of interest" description="Disordered" evidence="1">
    <location>
        <begin position="1"/>
        <end position="21"/>
    </location>
</feature>